<sequence>MNKVIPNIAPSTGNPYVIPKESTGNISSETASEKSEASISLKTKRFESDVSEKENQIKRDCLANISGKLPVQFKTSVNVGFSKMPKQIYRKAIQRGFTFNIMLVGVTGLGKSTFLNTLFMTDIYNDEHPGPSTRYHKENSATSSVTSQTFHIIEADVHLRLTVTDAPGYGEALDNSACWRLLVEEINRRNAAFMEAESKVERKTVGGGGSGRLGVMPEDLIHACFYFLSPTGHGVRQMDLEAMRALHDKVSLRLFLRLYYSFHKEAVI</sequence>
<dbReference type="STRING" id="6216.A0A0R3SH11"/>
<name>A0A0R3SH11_HYMDI</name>
<dbReference type="WBParaSite" id="HDID_0000422301-mRNA-1">
    <property type="protein sequence ID" value="HDID_0000422301-mRNA-1"/>
    <property type="gene ID" value="HDID_0000422301"/>
</dbReference>
<dbReference type="Proteomes" id="UP000274504">
    <property type="component" value="Unassembled WGS sequence"/>
</dbReference>
<reference evidence="3 4" key="2">
    <citation type="submission" date="2018-11" db="EMBL/GenBank/DDBJ databases">
        <authorList>
            <consortium name="Pathogen Informatics"/>
        </authorList>
    </citation>
    <scope>NUCLEOTIDE SEQUENCE [LARGE SCALE GENOMIC DNA]</scope>
</reference>
<reference evidence="5" key="1">
    <citation type="submission" date="2017-02" db="UniProtKB">
        <authorList>
            <consortium name="WormBaseParasite"/>
        </authorList>
    </citation>
    <scope>IDENTIFICATION</scope>
</reference>
<evidence type="ECO:0000313" key="4">
    <source>
        <dbReference type="Proteomes" id="UP000274504"/>
    </source>
</evidence>
<dbReference type="SUPFAM" id="SSF52540">
    <property type="entry name" value="P-loop containing nucleoside triphosphate hydrolases"/>
    <property type="match status" value="1"/>
</dbReference>
<dbReference type="GO" id="GO:0005525">
    <property type="term" value="F:GTP binding"/>
    <property type="evidence" value="ECO:0007669"/>
    <property type="project" value="InterPro"/>
</dbReference>
<proteinExistence type="predicted"/>
<evidence type="ECO:0000313" key="3">
    <source>
        <dbReference type="EMBL" id="VDL45780.1"/>
    </source>
</evidence>
<dbReference type="InterPro" id="IPR030379">
    <property type="entry name" value="G_SEPTIN_dom"/>
</dbReference>
<dbReference type="AlphaFoldDB" id="A0A0R3SH11"/>
<evidence type="ECO:0000259" key="2">
    <source>
        <dbReference type="PROSITE" id="PS51719"/>
    </source>
</evidence>
<dbReference type="Pfam" id="PF00735">
    <property type="entry name" value="Septin"/>
    <property type="match status" value="1"/>
</dbReference>
<evidence type="ECO:0000313" key="5">
    <source>
        <dbReference type="WBParaSite" id="HDID_0000422301-mRNA-1"/>
    </source>
</evidence>
<dbReference type="Gene3D" id="3.40.50.300">
    <property type="entry name" value="P-loop containing nucleotide triphosphate hydrolases"/>
    <property type="match status" value="1"/>
</dbReference>
<feature type="domain" description="Septin-type G" evidence="2">
    <location>
        <begin position="95"/>
        <end position="268"/>
    </location>
</feature>
<dbReference type="PROSITE" id="PS51719">
    <property type="entry name" value="G_SEPTIN"/>
    <property type="match status" value="1"/>
</dbReference>
<dbReference type="PANTHER" id="PTHR18884">
    <property type="entry name" value="SEPTIN"/>
    <property type="match status" value="1"/>
</dbReference>
<feature type="region of interest" description="Disordered" evidence="1">
    <location>
        <begin position="19"/>
        <end position="38"/>
    </location>
</feature>
<organism evidence="5">
    <name type="scientific">Hymenolepis diminuta</name>
    <name type="common">Rat tapeworm</name>
    <dbReference type="NCBI Taxonomy" id="6216"/>
    <lineage>
        <taxon>Eukaryota</taxon>
        <taxon>Metazoa</taxon>
        <taxon>Spiralia</taxon>
        <taxon>Lophotrochozoa</taxon>
        <taxon>Platyhelminthes</taxon>
        <taxon>Cestoda</taxon>
        <taxon>Eucestoda</taxon>
        <taxon>Cyclophyllidea</taxon>
        <taxon>Hymenolepididae</taxon>
        <taxon>Hymenolepis</taxon>
    </lineage>
</organism>
<dbReference type="EMBL" id="UYSG01001531">
    <property type="protein sequence ID" value="VDL45780.1"/>
    <property type="molecule type" value="Genomic_DNA"/>
</dbReference>
<gene>
    <name evidence="3" type="ORF">HDID_LOCUS4221</name>
</gene>
<dbReference type="OrthoDB" id="416553at2759"/>
<evidence type="ECO:0000256" key="1">
    <source>
        <dbReference type="SAM" id="MobiDB-lite"/>
    </source>
</evidence>
<dbReference type="InterPro" id="IPR027417">
    <property type="entry name" value="P-loop_NTPase"/>
</dbReference>
<accession>A0A0R3SH11</accession>
<protein>
    <submittedName>
        <fullName evidence="5">Septin-type G domain-containing protein</fullName>
    </submittedName>
</protein>